<evidence type="ECO:0000313" key="1">
    <source>
        <dbReference type="EMBL" id="KAF0744803.1"/>
    </source>
</evidence>
<comment type="caution">
    <text evidence="1">The sequence shown here is derived from an EMBL/GenBank/DDBJ whole genome shotgun (WGS) entry which is preliminary data.</text>
</comment>
<evidence type="ECO:0000313" key="4">
    <source>
        <dbReference type="Proteomes" id="UP000478052"/>
    </source>
</evidence>
<gene>
    <name evidence="3" type="ORF">FWK35_00012766</name>
    <name evidence="2" type="ORF">FWK35_00016176</name>
    <name evidence="1" type="ORF">FWK35_00031447</name>
</gene>
<keyword evidence="4" id="KW-1185">Reference proteome</keyword>
<organism evidence="1 4">
    <name type="scientific">Aphis craccivora</name>
    <name type="common">Cowpea aphid</name>
    <dbReference type="NCBI Taxonomy" id="307492"/>
    <lineage>
        <taxon>Eukaryota</taxon>
        <taxon>Metazoa</taxon>
        <taxon>Ecdysozoa</taxon>
        <taxon>Arthropoda</taxon>
        <taxon>Hexapoda</taxon>
        <taxon>Insecta</taxon>
        <taxon>Pterygota</taxon>
        <taxon>Neoptera</taxon>
        <taxon>Paraneoptera</taxon>
        <taxon>Hemiptera</taxon>
        <taxon>Sternorrhyncha</taxon>
        <taxon>Aphidomorpha</taxon>
        <taxon>Aphidoidea</taxon>
        <taxon>Aphididae</taxon>
        <taxon>Aphidini</taxon>
        <taxon>Aphis</taxon>
        <taxon>Aphis</taxon>
    </lineage>
</organism>
<name>A0A6G0XWC3_APHCR</name>
<reference evidence="1 4" key="1">
    <citation type="submission" date="2019-08" db="EMBL/GenBank/DDBJ databases">
        <title>Whole genome of Aphis craccivora.</title>
        <authorList>
            <person name="Voronova N.V."/>
            <person name="Shulinski R.S."/>
            <person name="Bandarenka Y.V."/>
            <person name="Zhorov D.G."/>
            <person name="Warner D."/>
        </authorList>
    </citation>
    <scope>NUCLEOTIDE SEQUENCE [LARGE SCALE GENOMIC DNA]</scope>
    <source>
        <strain evidence="1">180601</strain>
        <tissue evidence="1">Whole Body</tissue>
    </source>
</reference>
<protein>
    <submittedName>
        <fullName evidence="1">DRBM domain-containing protein</fullName>
    </submittedName>
</protein>
<evidence type="ECO:0000313" key="3">
    <source>
        <dbReference type="EMBL" id="KAF0758046.1"/>
    </source>
</evidence>
<dbReference type="EMBL" id="VUJU01007184">
    <property type="protein sequence ID" value="KAF0746510.1"/>
    <property type="molecule type" value="Genomic_DNA"/>
</dbReference>
<accession>A0A6G0XWC3</accession>
<dbReference type="Gene3D" id="3.30.160.20">
    <property type="match status" value="1"/>
</dbReference>
<dbReference type="Proteomes" id="UP000478052">
    <property type="component" value="Unassembled WGS sequence"/>
</dbReference>
<dbReference type="AlphaFoldDB" id="A0A6G0XWC3"/>
<dbReference type="EMBL" id="VUJU01007507">
    <property type="protein sequence ID" value="KAF0744803.1"/>
    <property type="molecule type" value="Genomic_DNA"/>
</dbReference>
<evidence type="ECO:0000313" key="2">
    <source>
        <dbReference type="EMBL" id="KAF0746510.1"/>
    </source>
</evidence>
<sequence length="177" mass="20685">MLNCFDVLSAKVEWKSLDEYKTINEKTDVKLPVKRKINKEERNKRRNAVVRRLVLPKSPLVVFNELFKGVPIHTDETIIHNIKCYTATFKIDGQSFSEMDISKIQAKQKVCENFLRVMLETKLSERYGEKRESPMNCEMEVRENGSISEPKGIPQDDFPWGNFASLALYKLINQWEI</sequence>
<proteinExistence type="predicted"/>
<dbReference type="EMBL" id="VUJU01003393">
    <property type="protein sequence ID" value="KAF0758046.1"/>
    <property type="molecule type" value="Genomic_DNA"/>
</dbReference>
<dbReference type="OrthoDB" id="6363432at2759"/>